<proteinExistence type="predicted"/>
<evidence type="ECO:0000256" key="1">
    <source>
        <dbReference type="SAM" id="MobiDB-lite"/>
    </source>
</evidence>
<evidence type="ECO:0000313" key="2">
    <source>
        <dbReference type="EMBL" id="KAK7466148.1"/>
    </source>
</evidence>
<comment type="caution">
    <text evidence="2">The sequence shown here is derived from an EMBL/GenBank/DDBJ whole genome shotgun (WGS) entry which is preliminary data.</text>
</comment>
<feature type="compositionally biased region" description="Low complexity" evidence="1">
    <location>
        <begin position="395"/>
        <end position="411"/>
    </location>
</feature>
<feature type="compositionally biased region" description="Polar residues" evidence="1">
    <location>
        <begin position="480"/>
        <end position="535"/>
    </location>
</feature>
<feature type="region of interest" description="Disordered" evidence="1">
    <location>
        <begin position="388"/>
        <end position="412"/>
    </location>
</feature>
<feature type="region of interest" description="Disordered" evidence="1">
    <location>
        <begin position="480"/>
        <end position="713"/>
    </location>
</feature>
<accession>A0ABR1JRG9</accession>
<feature type="compositionally biased region" description="Polar residues" evidence="1">
    <location>
        <begin position="579"/>
        <end position="713"/>
    </location>
</feature>
<reference evidence="2 3" key="1">
    <citation type="submission" date="2024-01" db="EMBL/GenBank/DDBJ databases">
        <title>A draft genome for the cacao thread blight pathogen Marasmiellus scandens.</title>
        <authorList>
            <person name="Baruah I.K."/>
            <person name="Leung J."/>
            <person name="Bukari Y."/>
            <person name="Amoako-Attah I."/>
            <person name="Meinhardt L.W."/>
            <person name="Bailey B.A."/>
            <person name="Cohen S.P."/>
        </authorList>
    </citation>
    <scope>NUCLEOTIDE SEQUENCE [LARGE SCALE GENOMIC DNA]</scope>
    <source>
        <strain evidence="2 3">GH-19</strain>
    </source>
</reference>
<evidence type="ECO:0000313" key="3">
    <source>
        <dbReference type="Proteomes" id="UP001498398"/>
    </source>
</evidence>
<sequence length="713" mass="78674">MPLRIRSKAASSTYSRGVFLFVCWVLSAREFGSKGDRRLIESPRFLACLAVVFITGSSPDPAITHNSKLQIYMQTRMKLLVTLQRRMSEAKVDLCDCFFILRADCGAIRAVELFPNVQLRVSRDDCDDCAAISLVELFLALSASSHRIASHSAYDARSLIDAKLLHSLLSDTSKITSLFSPTAFFTSRSSRFTNIAAFQSPLNGYKYLGTLGEIKTHIDAGLRGISLQLLSLPRINCECLRVSLPDEIASLSNVFVVEVQAPPSCLCSGEMPSQVGEIPQLYIAASQQPLPILYTPRSHQTKLLRRSAGAQEQLRLQRQITASASVQEAEAAASESSAYNARMQAQNLQTALYQTVAQRGACYLTQASPVTDASQRLDSVSFSENAQPSFIPAQSNPSSSTSSLSGYGSLPERPAEAWEGSFADSPNHSDEFSFAYASYIQYLHRFASLASPQPDSSLNYSQPSFDSNLQHPDLYATQRSFDSSSYSTPYNQQTAQPNFDPNSRNSNQYTAQPNAYNPDQRTAQPNPDPNSQYTAQPDAYNPNQHTTQPNPNPNSRYTAQPDAYNPNQHTTQPNPNPNSQYTAQPDAYNPNQHTTQPNPDPNSQYTAQPDAYNPNQHTTQPNPDPNSQYTAQPDAYNPNQHTTQPNPDPNSQYTAQPDAYNPNQHTAQPNSHNSNQYTTQLSSDSNIYYSDQASPDSDSDFTSPQPADYATQF</sequence>
<dbReference type="Proteomes" id="UP001498398">
    <property type="component" value="Unassembled WGS sequence"/>
</dbReference>
<name>A0ABR1JRG9_9AGAR</name>
<keyword evidence="3" id="KW-1185">Reference proteome</keyword>
<organism evidence="2 3">
    <name type="scientific">Marasmiellus scandens</name>
    <dbReference type="NCBI Taxonomy" id="2682957"/>
    <lineage>
        <taxon>Eukaryota</taxon>
        <taxon>Fungi</taxon>
        <taxon>Dikarya</taxon>
        <taxon>Basidiomycota</taxon>
        <taxon>Agaricomycotina</taxon>
        <taxon>Agaricomycetes</taxon>
        <taxon>Agaricomycetidae</taxon>
        <taxon>Agaricales</taxon>
        <taxon>Marasmiineae</taxon>
        <taxon>Omphalotaceae</taxon>
        <taxon>Marasmiellus</taxon>
    </lineage>
</organism>
<gene>
    <name evidence="2" type="ORF">VKT23_004873</name>
</gene>
<dbReference type="EMBL" id="JBANRG010000005">
    <property type="protein sequence ID" value="KAK7466148.1"/>
    <property type="molecule type" value="Genomic_DNA"/>
</dbReference>
<protein>
    <submittedName>
        <fullName evidence="2">Uncharacterized protein</fullName>
    </submittedName>
</protein>